<evidence type="ECO:0000256" key="2">
    <source>
        <dbReference type="ARBA" id="ARBA00022737"/>
    </source>
</evidence>
<dbReference type="InterPro" id="IPR013196">
    <property type="entry name" value="HTH_11"/>
</dbReference>
<dbReference type="KEGG" id="bhk:B4U37_03980"/>
<evidence type="ECO:0000313" key="12">
    <source>
        <dbReference type="Proteomes" id="UP000323393"/>
    </source>
</evidence>
<evidence type="ECO:0000256" key="5">
    <source>
        <dbReference type="SAM" id="Coils"/>
    </source>
</evidence>
<dbReference type="Gene3D" id="3.40.930.10">
    <property type="entry name" value="Mannitol-specific EII, Chain A"/>
    <property type="match status" value="1"/>
</dbReference>
<evidence type="ECO:0000256" key="4">
    <source>
        <dbReference type="ARBA" id="ARBA00023163"/>
    </source>
</evidence>
<dbReference type="Pfam" id="PF00359">
    <property type="entry name" value="PTS_EIIA_2"/>
    <property type="match status" value="1"/>
</dbReference>
<dbReference type="EMBL" id="CP020880">
    <property type="protein sequence ID" value="ART75253.1"/>
    <property type="molecule type" value="Genomic_DNA"/>
</dbReference>
<dbReference type="InterPro" id="IPR036390">
    <property type="entry name" value="WH_DNA-bd_sf"/>
</dbReference>
<dbReference type="InterPro" id="IPR016152">
    <property type="entry name" value="PTrfase/Anion_transptr"/>
</dbReference>
<dbReference type="Gene3D" id="3.40.50.2300">
    <property type="match status" value="1"/>
</dbReference>
<dbReference type="SUPFAM" id="SSF46785">
    <property type="entry name" value="Winged helix' DNA-binding domain"/>
    <property type="match status" value="1"/>
</dbReference>
<evidence type="ECO:0000313" key="11">
    <source>
        <dbReference type="Proteomes" id="UP000195573"/>
    </source>
</evidence>
<keyword evidence="9" id="KW-0813">Transport</keyword>
<feature type="domain" description="PRD" evidence="8">
    <location>
        <begin position="312"/>
        <end position="417"/>
    </location>
</feature>
<gene>
    <name evidence="9" type="ORF">B4U37_03980</name>
    <name evidence="10" type="ORF">FZC74_12545</name>
</gene>
<dbReference type="Pfam" id="PF00874">
    <property type="entry name" value="PRD"/>
    <property type="match status" value="2"/>
</dbReference>
<evidence type="ECO:0000313" key="10">
    <source>
        <dbReference type="EMBL" id="TYS58627.1"/>
    </source>
</evidence>
<dbReference type="PANTHER" id="PTHR30185:SF18">
    <property type="entry name" value="TRANSCRIPTIONAL REGULATOR MTLR"/>
    <property type="match status" value="1"/>
</dbReference>
<dbReference type="SUPFAM" id="SSF52794">
    <property type="entry name" value="PTS system IIB component-like"/>
    <property type="match status" value="1"/>
</dbReference>
<dbReference type="CDD" id="cd05568">
    <property type="entry name" value="PTS_IIB_bgl_like"/>
    <property type="match status" value="1"/>
</dbReference>
<dbReference type="PROSITE" id="PS51094">
    <property type="entry name" value="PTS_EIIA_TYPE_2"/>
    <property type="match status" value="1"/>
</dbReference>
<dbReference type="Pfam" id="PF08279">
    <property type="entry name" value="HTH_11"/>
    <property type="match status" value="1"/>
</dbReference>
<feature type="domain" description="PRD" evidence="8">
    <location>
        <begin position="202"/>
        <end position="307"/>
    </location>
</feature>
<proteinExistence type="predicted"/>
<keyword evidence="5" id="KW-0175">Coiled coil</keyword>
<dbReference type="PROSITE" id="PS51099">
    <property type="entry name" value="PTS_EIIB_TYPE_2"/>
    <property type="match status" value="1"/>
</dbReference>
<organism evidence="10 12">
    <name type="scientific">Sutcliffiella horikoshii</name>
    <dbReference type="NCBI Taxonomy" id="79883"/>
    <lineage>
        <taxon>Bacteria</taxon>
        <taxon>Bacillati</taxon>
        <taxon>Bacillota</taxon>
        <taxon>Bacilli</taxon>
        <taxon>Bacillales</taxon>
        <taxon>Bacillaceae</taxon>
        <taxon>Sutcliffiella</taxon>
    </lineage>
</organism>
<dbReference type="InterPro" id="IPR036095">
    <property type="entry name" value="PTS_EIIB-like_sf"/>
</dbReference>
<dbReference type="InterPro" id="IPR003501">
    <property type="entry name" value="PTS_EIIB_2/3"/>
</dbReference>
<feature type="domain" description="PTS EIIB type-2" evidence="7">
    <location>
        <begin position="420"/>
        <end position="509"/>
    </location>
</feature>
<dbReference type="AlphaFoldDB" id="A0A1Y0CIY4"/>
<evidence type="ECO:0000259" key="8">
    <source>
        <dbReference type="PROSITE" id="PS51372"/>
    </source>
</evidence>
<dbReference type="SUPFAM" id="SSF63520">
    <property type="entry name" value="PTS-regulatory domain, PRD"/>
    <property type="match status" value="2"/>
</dbReference>
<dbReference type="RefSeq" id="WP_088017182.1">
    <property type="nucleotide sequence ID" value="NZ_CP020880.1"/>
</dbReference>
<dbReference type="PANTHER" id="PTHR30185">
    <property type="entry name" value="CRYPTIC BETA-GLUCOSIDE BGL OPERON ANTITERMINATOR"/>
    <property type="match status" value="1"/>
</dbReference>
<evidence type="ECO:0000256" key="1">
    <source>
        <dbReference type="ARBA" id="ARBA00022679"/>
    </source>
</evidence>
<keyword evidence="2" id="KW-0677">Repeat</keyword>
<dbReference type="GO" id="GO:0008982">
    <property type="term" value="F:protein-N(PI)-phosphohistidine-sugar phosphotransferase activity"/>
    <property type="evidence" value="ECO:0007669"/>
    <property type="project" value="InterPro"/>
</dbReference>
<dbReference type="InterPro" id="IPR011608">
    <property type="entry name" value="PRD"/>
</dbReference>
<dbReference type="PROSITE" id="PS51372">
    <property type="entry name" value="PRD_2"/>
    <property type="match status" value="2"/>
</dbReference>
<dbReference type="InterPro" id="IPR050661">
    <property type="entry name" value="BglG_antiterminators"/>
</dbReference>
<dbReference type="Gene3D" id="1.10.1790.10">
    <property type="entry name" value="PRD domain"/>
    <property type="match status" value="2"/>
</dbReference>
<sequence length="710" mass="80674">MYITARERQILEILLSTDKELTVGDLSNEINVSTRTIHRDLKEVEGTLAQYQLSLIKKSGVGIQIIGEQENIEHLKLFLFNVDHNQYTAEERQTIILCALLESVEPVKLIALANDLNVTIATVSNDLNKVEERLEQFSNLSLIRKRGYGVQIEGDENAKRKAMSKVITDNVDEYELLSLIKESIQKKSKQSSNPISERLLGLVEKKNLHIVERTVDEMNKELLYSIADSAYMGLVVHLALAMERIMRGENITIDQSYLSELEGTPEYMIAKKIIEKLEKVYQTEIPVAEIGYITMHLRGAKLRQDKEYFAVEAGMQDALKAKHLIRYVERRIHQNLSDNPSLLQGLVAHLGPALFRIKQNMGITNPLLDRIKTEYAELFSIIKEGVEVTFPDLSIPEEEVGFLVMHFGSVLLNIHQKRPLEALVVCSTGIGTSKMLATRLQKEIPEIKVCQNVSLFELNQLDHENYDLIISTIRLHDLNRDYFIVNPILTEEEIDKIKQYIYKQHKSKLIEIKGNLEQEEAFYYPELPKEAVADNLEKVSLYSKAVSTLLKGFIFKKGEGRESIRAALQTLCMELQHMEQLLDEEQVLQDLLEREKLGGLGIPGTKLALFHAKSDALLNPSFSIYKLAHSYPTTGMDQQPMEVESVLLLLAPSEVKKEVLEVLSHISASIIEDERSIARFESLDGVAIGNHLAATLNRYFNEKLTELRSV</sequence>
<dbReference type="GeneID" id="96737587"/>
<protein>
    <submittedName>
        <fullName evidence="10">BglG family transcription antiterminator</fullName>
    </submittedName>
    <submittedName>
        <fullName evidence="9">PTS sugar transporter</fullName>
    </submittedName>
</protein>
<keyword evidence="3" id="KW-0805">Transcription regulation</keyword>
<evidence type="ECO:0000259" key="7">
    <source>
        <dbReference type="PROSITE" id="PS51099"/>
    </source>
</evidence>
<dbReference type="Proteomes" id="UP000323393">
    <property type="component" value="Unassembled WGS sequence"/>
</dbReference>
<dbReference type="Pfam" id="PF02302">
    <property type="entry name" value="PTS_IIB"/>
    <property type="match status" value="1"/>
</dbReference>
<dbReference type="InterPro" id="IPR013011">
    <property type="entry name" value="PTS_EIIB_2"/>
</dbReference>
<reference evidence="9 11" key="1">
    <citation type="submission" date="2017-04" db="EMBL/GenBank/DDBJ databases">
        <title>Complete Genome Sequence of the Bacillus horikoshii 20a strain from Cuatro Cienegas, Coahuila, Mexico.</title>
        <authorList>
            <person name="Zarza E."/>
            <person name="Alcaraz L.D."/>
            <person name="Aguilar-Salinas B."/>
            <person name="Islas A."/>
            <person name="Olmedo-Alvarez G."/>
        </authorList>
    </citation>
    <scope>NUCLEOTIDE SEQUENCE [LARGE SCALE GENOMIC DNA]</scope>
    <source>
        <strain evidence="9 11">20a</strain>
    </source>
</reference>
<evidence type="ECO:0000259" key="6">
    <source>
        <dbReference type="PROSITE" id="PS51094"/>
    </source>
</evidence>
<dbReference type="GO" id="GO:0009401">
    <property type="term" value="P:phosphoenolpyruvate-dependent sugar phosphotransferase system"/>
    <property type="evidence" value="ECO:0007669"/>
    <property type="project" value="InterPro"/>
</dbReference>
<dbReference type="InterPro" id="IPR002178">
    <property type="entry name" value="PTS_EIIA_type-2_dom"/>
</dbReference>
<dbReference type="Gene3D" id="1.10.10.10">
    <property type="entry name" value="Winged helix-like DNA-binding domain superfamily/Winged helix DNA-binding domain"/>
    <property type="match status" value="2"/>
</dbReference>
<dbReference type="InterPro" id="IPR036388">
    <property type="entry name" value="WH-like_DNA-bd_sf"/>
</dbReference>
<dbReference type="InterPro" id="IPR036634">
    <property type="entry name" value="PRD_sf"/>
</dbReference>
<dbReference type="EMBL" id="VTEU01000004">
    <property type="protein sequence ID" value="TYS58627.1"/>
    <property type="molecule type" value="Genomic_DNA"/>
</dbReference>
<feature type="domain" description="PTS EIIA type-2" evidence="6">
    <location>
        <begin position="547"/>
        <end position="695"/>
    </location>
</feature>
<evidence type="ECO:0000313" key="9">
    <source>
        <dbReference type="EMBL" id="ART75253.1"/>
    </source>
</evidence>
<evidence type="ECO:0000256" key="3">
    <source>
        <dbReference type="ARBA" id="ARBA00023015"/>
    </source>
</evidence>
<keyword evidence="9" id="KW-0762">Sugar transport</keyword>
<dbReference type="SUPFAM" id="SSF55804">
    <property type="entry name" value="Phoshotransferase/anion transport protein"/>
    <property type="match status" value="1"/>
</dbReference>
<name>A0A1Y0CIY4_9BACI</name>
<keyword evidence="4" id="KW-0804">Transcription</keyword>
<keyword evidence="11" id="KW-1185">Reference proteome</keyword>
<dbReference type="GO" id="GO:0006355">
    <property type="term" value="P:regulation of DNA-templated transcription"/>
    <property type="evidence" value="ECO:0007669"/>
    <property type="project" value="InterPro"/>
</dbReference>
<feature type="coiled-coil region" evidence="5">
    <location>
        <begin position="113"/>
        <end position="140"/>
    </location>
</feature>
<keyword evidence="1" id="KW-0808">Transferase</keyword>
<accession>A0A1Y0CIY4</accession>
<reference evidence="10 12" key="2">
    <citation type="submission" date="2019-08" db="EMBL/GenBank/DDBJ databases">
        <title>Bacillus genomes from the desert of Cuatro Cienegas, Coahuila.</title>
        <authorList>
            <person name="Olmedo-Alvarez G."/>
        </authorList>
    </citation>
    <scope>NUCLEOTIDE SEQUENCE [LARGE SCALE GENOMIC DNA]</scope>
    <source>
        <strain evidence="10 12">CH88_3T</strain>
    </source>
</reference>
<dbReference type="Proteomes" id="UP000195573">
    <property type="component" value="Chromosome"/>
</dbReference>